<name>A0A0W7TNL1_9FIRM</name>
<dbReference type="Proteomes" id="UP000053433">
    <property type="component" value="Unassembled WGS sequence"/>
</dbReference>
<accession>A0A0W7TNL1</accession>
<sequence length="288" mass="33274">MNIKVAYGKVLTGISKIFSVDAAKKFDTRLRFHRDLNLKHPKSLADKVTYIELHNPSPLAPECTDKYAVRQYVKNKGFEDILVPLAGGPWSKIEEIDFKALPDSFVFKATHGCKMNYLVPEKDKMDMEKCVAEMSKWLKTTYGTYSMEPHYLKIPHRIYAENYLADADKLIDYKFHCMNGVPQFVLVCGDRVVTEMGNSVSRHIFDMNWNHLRGLTDETADTVEKPEHFNQMIEIARELSADFKFVRVDLYDINGRVYFGELTFSPTNGVFSHYTQEFLNEMGNKLQI</sequence>
<evidence type="ECO:0000313" key="1">
    <source>
        <dbReference type="EMBL" id="KUE75424.1"/>
    </source>
</evidence>
<dbReference type="RefSeq" id="WP_058723569.1">
    <property type="nucleotide sequence ID" value="NZ_LMUA01000022.1"/>
</dbReference>
<reference evidence="1 2" key="1">
    <citation type="submission" date="2015-10" db="EMBL/GenBank/DDBJ databases">
        <title>A novel member of the family Ruminococcaceae isolated from human faeces.</title>
        <authorList>
            <person name="Shkoporov A.N."/>
            <person name="Chaplin A.V."/>
            <person name="Motuzova O.V."/>
            <person name="Kafarskaia L.I."/>
            <person name="Efimov B.A."/>
        </authorList>
    </citation>
    <scope>NUCLEOTIDE SEQUENCE [LARGE SCALE GENOMIC DNA]</scope>
    <source>
        <strain evidence="1 2">668</strain>
    </source>
</reference>
<protein>
    <submittedName>
        <fullName evidence="1">Glycosyltransferase</fullName>
    </submittedName>
</protein>
<proteinExistence type="predicted"/>
<comment type="caution">
    <text evidence="1">The sequence shown here is derived from an EMBL/GenBank/DDBJ whole genome shotgun (WGS) entry which is preliminary data.</text>
</comment>
<dbReference type="InterPro" id="IPR029465">
    <property type="entry name" value="ATPgrasp_TupA"/>
</dbReference>
<evidence type="ECO:0000313" key="2">
    <source>
        <dbReference type="Proteomes" id="UP000053433"/>
    </source>
</evidence>
<gene>
    <name evidence="1" type="ORF">ASJ35_14015</name>
</gene>
<dbReference type="Pfam" id="PF14305">
    <property type="entry name" value="ATPgrasp_TupA"/>
    <property type="match status" value="1"/>
</dbReference>
<dbReference type="EMBL" id="LMUA01000022">
    <property type="protein sequence ID" value="KUE75424.1"/>
    <property type="molecule type" value="Genomic_DNA"/>
</dbReference>
<organism evidence="1 2">
    <name type="scientific">Ruthenibacterium lactatiformans</name>
    <dbReference type="NCBI Taxonomy" id="1550024"/>
    <lineage>
        <taxon>Bacteria</taxon>
        <taxon>Bacillati</taxon>
        <taxon>Bacillota</taxon>
        <taxon>Clostridia</taxon>
        <taxon>Eubacteriales</taxon>
        <taxon>Oscillospiraceae</taxon>
        <taxon>Ruthenibacterium</taxon>
    </lineage>
</organism>
<dbReference type="AlphaFoldDB" id="A0A0W7TNL1"/>